<dbReference type="Proteomes" id="UP001146120">
    <property type="component" value="Unassembled WGS sequence"/>
</dbReference>
<dbReference type="PANTHER" id="PTHR33876">
    <property type="entry name" value="UNNAMED PRODUCT"/>
    <property type="match status" value="1"/>
</dbReference>
<reference evidence="2" key="1">
    <citation type="submission" date="2022-11" db="EMBL/GenBank/DDBJ databases">
        <authorList>
            <person name="Morgan W.R."/>
            <person name="Tartar A."/>
        </authorList>
    </citation>
    <scope>NUCLEOTIDE SEQUENCE</scope>
    <source>
        <strain evidence="2">ARSEF 373</strain>
    </source>
</reference>
<keyword evidence="3" id="KW-1185">Reference proteome</keyword>
<gene>
    <name evidence="2" type="ORF">N0F65_009332</name>
</gene>
<evidence type="ECO:0000256" key="1">
    <source>
        <dbReference type="SAM" id="Phobius"/>
    </source>
</evidence>
<dbReference type="InterPro" id="IPR052776">
    <property type="entry name" value="Chloro_ReproSupport/MetalTrans"/>
</dbReference>
<feature type="transmembrane region" description="Helical" evidence="1">
    <location>
        <begin position="229"/>
        <end position="252"/>
    </location>
</feature>
<organism evidence="2 3">
    <name type="scientific">Lagenidium giganteum</name>
    <dbReference type="NCBI Taxonomy" id="4803"/>
    <lineage>
        <taxon>Eukaryota</taxon>
        <taxon>Sar</taxon>
        <taxon>Stramenopiles</taxon>
        <taxon>Oomycota</taxon>
        <taxon>Peronosporomycetes</taxon>
        <taxon>Pythiales</taxon>
        <taxon>Pythiaceae</taxon>
    </lineage>
</organism>
<dbReference type="EMBL" id="DAKRPA010000288">
    <property type="protein sequence ID" value="DAZ93824.1"/>
    <property type="molecule type" value="Genomic_DNA"/>
</dbReference>
<feature type="transmembrane region" description="Helical" evidence="1">
    <location>
        <begin position="55"/>
        <end position="80"/>
    </location>
</feature>
<reference evidence="2" key="2">
    <citation type="journal article" date="2023" name="Microbiol Resour">
        <title>Decontamination and Annotation of the Draft Genome Sequence of the Oomycete Lagenidium giganteum ARSEF 373.</title>
        <authorList>
            <person name="Morgan W.R."/>
            <person name="Tartar A."/>
        </authorList>
    </citation>
    <scope>NUCLEOTIDE SEQUENCE</scope>
    <source>
        <strain evidence="2">ARSEF 373</strain>
    </source>
</reference>
<proteinExistence type="predicted"/>
<keyword evidence="1" id="KW-0812">Transmembrane</keyword>
<evidence type="ECO:0000313" key="2">
    <source>
        <dbReference type="EMBL" id="DAZ93824.1"/>
    </source>
</evidence>
<feature type="transmembrane region" description="Helical" evidence="1">
    <location>
        <begin position="92"/>
        <end position="110"/>
    </location>
</feature>
<evidence type="ECO:0000313" key="3">
    <source>
        <dbReference type="Proteomes" id="UP001146120"/>
    </source>
</evidence>
<keyword evidence="1" id="KW-1133">Transmembrane helix</keyword>
<comment type="caution">
    <text evidence="2">The sequence shown here is derived from an EMBL/GenBank/DDBJ whole genome shotgun (WGS) entry which is preliminary data.</text>
</comment>
<keyword evidence="1" id="KW-0472">Membrane</keyword>
<feature type="transmembrane region" description="Helical" evidence="1">
    <location>
        <begin position="12"/>
        <end position="35"/>
    </location>
</feature>
<feature type="transmembrane region" description="Helical" evidence="1">
    <location>
        <begin position="195"/>
        <end position="217"/>
    </location>
</feature>
<dbReference type="AlphaFoldDB" id="A0AAV2YMB9"/>
<dbReference type="PANTHER" id="PTHR33876:SF4">
    <property type="entry name" value="CHLOROPLAST PROTEIN FOR GROWTH AND FERTILITY 2"/>
    <property type="match status" value="1"/>
</dbReference>
<evidence type="ECO:0008006" key="4">
    <source>
        <dbReference type="Google" id="ProtNLM"/>
    </source>
</evidence>
<accession>A0AAV2YMB9</accession>
<name>A0AAV2YMB9_9STRA</name>
<sequence>MDHDAHANAVSTYLMHASLWSIAVTALSLGSVHVLTGPDHISALAALSSGRSWRAFVLGMQWGVGHATGIVLVAIVCLSLGHAIDLGGYRAVFNYVTGAFLILIGLWTWYNTHQEFQAKTAPSSWKNVECQDTSYTLLSADHANSSTDLQGEFSNGGRAQTAASLCVGLVHGVAGPGGMLGVLPILAMHHIGRSLVYLGCFCLSSILCMGAFAALYGEVTKRTSTSSHIAAYRIGILSACLSILVGIIWLVLQVFGVLDDVFGHDG</sequence>
<protein>
    <recommendedName>
        <fullName evidence="4">Nickel/cobalt efflux system</fullName>
    </recommendedName>
</protein>